<dbReference type="Pfam" id="PF00903">
    <property type="entry name" value="Glyoxalase"/>
    <property type="match status" value="1"/>
</dbReference>
<dbReference type="AlphaFoldDB" id="A0A2N4U5B1"/>
<dbReference type="GO" id="GO:0051213">
    <property type="term" value="F:dioxygenase activity"/>
    <property type="evidence" value="ECO:0007669"/>
    <property type="project" value="UniProtKB-KW"/>
</dbReference>
<dbReference type="PANTHER" id="PTHR43048">
    <property type="entry name" value="METHYLMALONYL-COA EPIMERASE"/>
    <property type="match status" value="1"/>
</dbReference>
<dbReference type="PANTHER" id="PTHR43048:SF3">
    <property type="entry name" value="METHYLMALONYL-COA EPIMERASE, MITOCHONDRIAL"/>
    <property type="match status" value="1"/>
</dbReference>
<reference evidence="3 4" key="1">
    <citation type="submission" date="2017-10" db="EMBL/GenBank/DDBJ databases">
        <title>Two draft genome sequences of Pusillimonas sp. strains isolated from a nitrate- and radionuclide-contaminated groundwater in Russia.</title>
        <authorList>
            <person name="Grouzdev D.S."/>
            <person name="Tourova T.P."/>
            <person name="Goeva M.A."/>
            <person name="Babich T.L."/>
            <person name="Sokolova D.S."/>
            <person name="Abdullin R."/>
            <person name="Poltaraus A.B."/>
            <person name="Toshchakov S.V."/>
            <person name="Nazina T.N."/>
        </authorList>
    </citation>
    <scope>NUCLEOTIDE SEQUENCE [LARGE SCALE GENOMIC DNA]</scope>
    <source>
        <strain evidence="3 4">JR1/69-3-13</strain>
    </source>
</reference>
<dbReference type="CDD" id="cd06587">
    <property type="entry name" value="VOC"/>
    <property type="match status" value="1"/>
</dbReference>
<comment type="caution">
    <text evidence="3">The sequence shown here is derived from an EMBL/GenBank/DDBJ whole genome shotgun (WGS) entry which is preliminary data.</text>
</comment>
<keyword evidence="3" id="KW-0560">Oxidoreductase</keyword>
<feature type="domain" description="VOC" evidence="2">
    <location>
        <begin position="7"/>
        <end position="146"/>
    </location>
</feature>
<name>A0A2N4U5B1_9BURK</name>
<dbReference type="RefSeq" id="WP_102073751.1">
    <property type="nucleotide sequence ID" value="NZ_PDNW01000006.1"/>
</dbReference>
<dbReference type="InterPro" id="IPR029068">
    <property type="entry name" value="Glyas_Bleomycin-R_OHBP_Dase"/>
</dbReference>
<keyword evidence="3" id="KW-0223">Dioxygenase</keyword>
<protein>
    <submittedName>
        <fullName evidence="3">Glyoxalase/bleomycin resistance/extradiol dioxygenase family protein</fullName>
    </submittedName>
</protein>
<dbReference type="GO" id="GO:0046872">
    <property type="term" value="F:metal ion binding"/>
    <property type="evidence" value="ECO:0007669"/>
    <property type="project" value="UniProtKB-KW"/>
</dbReference>
<dbReference type="Proteomes" id="UP000234190">
    <property type="component" value="Unassembled WGS sequence"/>
</dbReference>
<dbReference type="EMBL" id="PDNW01000006">
    <property type="protein sequence ID" value="PLC50204.1"/>
    <property type="molecule type" value="Genomic_DNA"/>
</dbReference>
<proteinExistence type="predicted"/>
<dbReference type="Gene3D" id="3.10.180.10">
    <property type="entry name" value="2,3-Dihydroxybiphenyl 1,2-Dioxygenase, domain 1"/>
    <property type="match status" value="1"/>
</dbReference>
<dbReference type="InterPro" id="IPR004360">
    <property type="entry name" value="Glyas_Fos-R_dOase_dom"/>
</dbReference>
<dbReference type="SUPFAM" id="SSF54593">
    <property type="entry name" value="Glyoxalase/Bleomycin resistance protein/Dihydroxybiphenyl dioxygenase"/>
    <property type="match status" value="1"/>
</dbReference>
<evidence type="ECO:0000256" key="1">
    <source>
        <dbReference type="ARBA" id="ARBA00022723"/>
    </source>
</evidence>
<dbReference type="GO" id="GO:0046491">
    <property type="term" value="P:L-methylmalonyl-CoA metabolic process"/>
    <property type="evidence" value="ECO:0007669"/>
    <property type="project" value="TreeGrafter"/>
</dbReference>
<evidence type="ECO:0000259" key="2">
    <source>
        <dbReference type="PROSITE" id="PS51819"/>
    </source>
</evidence>
<gene>
    <name evidence="3" type="ORF">CR159_09375</name>
</gene>
<evidence type="ECO:0000313" key="3">
    <source>
        <dbReference type="EMBL" id="PLC50204.1"/>
    </source>
</evidence>
<dbReference type="OrthoDB" id="9795618at2"/>
<dbReference type="InterPro" id="IPR051785">
    <property type="entry name" value="MMCE/EMCE_epimerase"/>
</dbReference>
<evidence type="ECO:0000313" key="4">
    <source>
        <dbReference type="Proteomes" id="UP000234190"/>
    </source>
</evidence>
<keyword evidence="4" id="KW-1185">Reference proteome</keyword>
<keyword evidence="1" id="KW-0479">Metal-binding</keyword>
<dbReference type="PROSITE" id="PS51819">
    <property type="entry name" value="VOC"/>
    <property type="match status" value="1"/>
</dbReference>
<sequence length="161" mass="17711">MKLDMTSPLEVGIACRDLARLRHFYEDVLGLSFISEHQVPASKATESALSAGGYTVVRLQTSNGERVKLLAPASPPPAQELGAFILDKPNAVYITFIIEDIDAAIAHLRQEGTTFMTGESRVEVRPGVYLAFCHDPEGNVIELVQYEDISSYRTDLTQRNG</sequence>
<dbReference type="GO" id="GO:0004493">
    <property type="term" value="F:methylmalonyl-CoA epimerase activity"/>
    <property type="evidence" value="ECO:0007669"/>
    <property type="project" value="TreeGrafter"/>
</dbReference>
<accession>A0A2N4U5B1</accession>
<dbReference type="InterPro" id="IPR037523">
    <property type="entry name" value="VOC_core"/>
</dbReference>
<organism evidence="3 4">
    <name type="scientific">Pollutimonas subterranea</name>
    <dbReference type="NCBI Taxonomy" id="2045210"/>
    <lineage>
        <taxon>Bacteria</taxon>
        <taxon>Pseudomonadati</taxon>
        <taxon>Pseudomonadota</taxon>
        <taxon>Betaproteobacteria</taxon>
        <taxon>Burkholderiales</taxon>
        <taxon>Alcaligenaceae</taxon>
        <taxon>Pollutimonas</taxon>
    </lineage>
</organism>